<proteinExistence type="predicted"/>
<name>A0ABQ9TPF8_SAGOE</name>
<gene>
    <name evidence="9" type="primary">IARS2_3</name>
    <name evidence="9" type="ORF">P7K49_036082</name>
</gene>
<reference evidence="9 10" key="1">
    <citation type="submission" date="2023-05" db="EMBL/GenBank/DDBJ databases">
        <title>B98-5 Cell Line De Novo Hybrid Assembly: An Optical Mapping Approach.</title>
        <authorList>
            <person name="Kananen K."/>
            <person name="Auerbach J.A."/>
            <person name="Kautto E."/>
            <person name="Blachly J.S."/>
        </authorList>
    </citation>
    <scope>NUCLEOTIDE SEQUENCE [LARGE SCALE GENOMIC DNA]</scope>
    <source>
        <strain evidence="9">B95-8</strain>
        <tissue evidence="9">Cell line</tissue>
    </source>
</reference>
<dbReference type="Gene3D" id="3.40.50.620">
    <property type="entry name" value="HUPs"/>
    <property type="match status" value="1"/>
</dbReference>
<dbReference type="PANTHER" id="PTHR42765:SF1">
    <property type="entry name" value="ISOLEUCINE--TRNA LIGASE, MITOCHONDRIAL"/>
    <property type="match status" value="1"/>
</dbReference>
<keyword evidence="1 9" id="KW-0436">Ligase</keyword>
<keyword evidence="4" id="KW-0648">Protein biosynthesis</keyword>
<comment type="caution">
    <text evidence="9">The sequence shown here is derived from an EMBL/GenBank/DDBJ whole genome shotgun (WGS) entry which is preliminary data.</text>
</comment>
<dbReference type="Proteomes" id="UP001266305">
    <property type="component" value="Unassembled WGS sequence"/>
</dbReference>
<evidence type="ECO:0000256" key="3">
    <source>
        <dbReference type="ARBA" id="ARBA00022840"/>
    </source>
</evidence>
<dbReference type="Pfam" id="PF00133">
    <property type="entry name" value="tRNA-synt_1"/>
    <property type="match status" value="1"/>
</dbReference>
<dbReference type="InterPro" id="IPR009080">
    <property type="entry name" value="tRNAsynth_Ia_anticodon-bd"/>
</dbReference>
<dbReference type="Pfam" id="PF06827">
    <property type="entry name" value="zf-FPG_IleRS"/>
    <property type="match status" value="1"/>
</dbReference>
<evidence type="ECO:0000256" key="2">
    <source>
        <dbReference type="ARBA" id="ARBA00022741"/>
    </source>
</evidence>
<dbReference type="Gene3D" id="1.10.730.20">
    <property type="match status" value="1"/>
</dbReference>
<evidence type="ECO:0000259" key="8">
    <source>
        <dbReference type="Pfam" id="PF08264"/>
    </source>
</evidence>
<dbReference type="SUPFAM" id="SSF52374">
    <property type="entry name" value="Nucleotidylyl transferase"/>
    <property type="match status" value="1"/>
</dbReference>
<accession>A0ABQ9TPF8</accession>
<evidence type="ECO:0000259" key="6">
    <source>
        <dbReference type="Pfam" id="PF00133"/>
    </source>
</evidence>
<dbReference type="SUPFAM" id="SSF47323">
    <property type="entry name" value="Anticodon-binding domain of a subclass of class I aminoacyl-tRNA synthetases"/>
    <property type="match status" value="1"/>
</dbReference>
<evidence type="ECO:0000256" key="5">
    <source>
        <dbReference type="ARBA" id="ARBA00023146"/>
    </source>
</evidence>
<dbReference type="InterPro" id="IPR002300">
    <property type="entry name" value="aa-tRNA-synth_Ia"/>
</dbReference>
<keyword evidence="10" id="KW-1185">Reference proteome</keyword>
<feature type="domain" description="Zinc finger FPG/IleRS-type" evidence="7">
    <location>
        <begin position="412"/>
        <end position="434"/>
    </location>
</feature>
<dbReference type="CDD" id="cd07960">
    <property type="entry name" value="Anticodon_Ia_Ile_BEm"/>
    <property type="match status" value="1"/>
</dbReference>
<dbReference type="EMBL" id="JASSZA010000020">
    <property type="protein sequence ID" value="KAK2086657.1"/>
    <property type="molecule type" value="Genomic_DNA"/>
</dbReference>
<evidence type="ECO:0000259" key="7">
    <source>
        <dbReference type="Pfam" id="PF06827"/>
    </source>
</evidence>
<dbReference type="GO" id="GO:0016874">
    <property type="term" value="F:ligase activity"/>
    <property type="evidence" value="ECO:0007669"/>
    <property type="project" value="UniProtKB-KW"/>
</dbReference>
<evidence type="ECO:0000256" key="4">
    <source>
        <dbReference type="ARBA" id="ARBA00022917"/>
    </source>
</evidence>
<dbReference type="InterPro" id="IPR050081">
    <property type="entry name" value="Ile-tRNA_ligase"/>
</dbReference>
<protein>
    <submittedName>
        <fullName evidence="9">Isoleucine--tRNA ligase, mitochondrial</fullName>
    </submittedName>
</protein>
<organism evidence="9 10">
    <name type="scientific">Saguinus oedipus</name>
    <name type="common">Cotton-top tamarin</name>
    <name type="synonym">Oedipomidas oedipus</name>
    <dbReference type="NCBI Taxonomy" id="9490"/>
    <lineage>
        <taxon>Eukaryota</taxon>
        <taxon>Metazoa</taxon>
        <taxon>Chordata</taxon>
        <taxon>Craniata</taxon>
        <taxon>Vertebrata</taxon>
        <taxon>Euteleostomi</taxon>
        <taxon>Mammalia</taxon>
        <taxon>Eutheria</taxon>
        <taxon>Euarchontoglires</taxon>
        <taxon>Primates</taxon>
        <taxon>Haplorrhini</taxon>
        <taxon>Platyrrhini</taxon>
        <taxon>Cebidae</taxon>
        <taxon>Callitrichinae</taxon>
        <taxon>Saguinus</taxon>
    </lineage>
</organism>
<dbReference type="PANTHER" id="PTHR42765">
    <property type="entry name" value="SOLEUCYL-TRNA SYNTHETASE"/>
    <property type="match status" value="1"/>
</dbReference>
<keyword evidence="5" id="KW-0030">Aminoacyl-tRNA synthetase</keyword>
<keyword evidence="3" id="KW-0067">ATP-binding</keyword>
<sequence length="443" mass="50164">MFTVTEKNCQCGKHSAEYFRDDKAPLSIAYSLLFIKTNKNSKKKRERKKEATPRTVVVHGFTLGEKGEKMSKSLGNVVSPDVVINGGQLIGIESHSVYIFFLNEKDQSKEPPYGADVLRWWVAESNAFTEVTVGPSVLNAARDDISKLRNTLRFLLGNVADFNPETDSIPVNDMYVIDQYMLHLLQDLANKITELYKQYDFGEVVRLLQTFYTRELSFISCRQLLNALFLFRLYCEKENDPKRRSCQIALVEILDVIVRSFAPILPHLAEEVFQHIPYVKEPKSVFRTGWISTSSIWKKPGLEEAVESACAMRDSFLGSIPGKNAAEYKVTVVIELGLLFEIIEMLQSEETSSTSQLNELMMASETTLLAQEPREMTADVIELKGKFLINLEGGDIREESSYKVIVMPTTKEKCPRCWKYTAESSATLCPRCAEAISGRKIVL</sequence>
<dbReference type="InterPro" id="IPR013155">
    <property type="entry name" value="M/V/L/I-tRNA-synth_anticd-bd"/>
</dbReference>
<dbReference type="Pfam" id="PF08264">
    <property type="entry name" value="Anticodon_1"/>
    <property type="match status" value="1"/>
</dbReference>
<evidence type="ECO:0000256" key="1">
    <source>
        <dbReference type="ARBA" id="ARBA00022598"/>
    </source>
</evidence>
<evidence type="ECO:0000313" key="10">
    <source>
        <dbReference type="Proteomes" id="UP001266305"/>
    </source>
</evidence>
<keyword evidence="2" id="KW-0547">Nucleotide-binding</keyword>
<dbReference type="InterPro" id="IPR010663">
    <property type="entry name" value="Znf_FPG/IleRS"/>
</dbReference>
<dbReference type="InterPro" id="IPR033708">
    <property type="entry name" value="Anticodon_Ile_BEm"/>
</dbReference>
<dbReference type="InterPro" id="IPR014729">
    <property type="entry name" value="Rossmann-like_a/b/a_fold"/>
</dbReference>
<feature type="domain" description="Aminoacyl-tRNA synthetase class Ia" evidence="6">
    <location>
        <begin position="54"/>
        <end position="131"/>
    </location>
</feature>
<feature type="domain" description="Methionyl/Valyl/Leucyl/Isoleucyl-tRNA synthetase anticodon-binding" evidence="8">
    <location>
        <begin position="178"/>
        <end position="306"/>
    </location>
</feature>
<evidence type="ECO:0000313" key="9">
    <source>
        <dbReference type="EMBL" id="KAK2086657.1"/>
    </source>
</evidence>